<dbReference type="EMBL" id="AOLZ01000042">
    <property type="protein sequence ID" value="EMA32124.1"/>
    <property type="molecule type" value="Genomic_DNA"/>
</dbReference>
<dbReference type="KEGG" id="hlc:CHINAEXTREME01880"/>
<reference evidence="2 3" key="2">
    <citation type="journal article" date="2014" name="PLoS Genet.">
        <title>Phylogenetically driven sequencing of extremely halophilic archaea reveals strategies for static and dynamic osmo-response.</title>
        <authorList>
            <person name="Becker E.A."/>
            <person name="Seitzer P.M."/>
            <person name="Tritt A."/>
            <person name="Larsen D."/>
            <person name="Krusor M."/>
            <person name="Yao A.I."/>
            <person name="Wu D."/>
            <person name="Madern D."/>
            <person name="Eisen J.A."/>
            <person name="Darling A.E."/>
            <person name="Facciotti M.T."/>
        </authorList>
    </citation>
    <scope>NUCLEOTIDE SEQUENCE [LARGE SCALE GENOMIC DNA]</scope>
    <source>
        <strain evidence="2 3">AJ5</strain>
    </source>
</reference>
<dbReference type="Proteomes" id="UP000011555">
    <property type="component" value="Unassembled WGS sequence"/>
</dbReference>
<dbReference type="Proteomes" id="UP000186547">
    <property type="component" value="Chromosome"/>
</dbReference>
<evidence type="ECO:0000313" key="2">
    <source>
        <dbReference type="EMBL" id="EMA32124.1"/>
    </source>
</evidence>
<keyword evidence="3" id="KW-1185">Reference proteome</keyword>
<dbReference type="STRING" id="358396.CHINAEXTREME_01880"/>
<dbReference type="GO" id="GO:0015035">
    <property type="term" value="F:protein-disulfide reductase activity"/>
    <property type="evidence" value="ECO:0007669"/>
    <property type="project" value="InterPro"/>
</dbReference>
<proteinExistence type="predicted"/>
<accession>M0LI77</accession>
<gene>
    <name evidence="2" type="ORF">C445_12456</name>
    <name evidence="1" type="ORF">CHINAEXTREME_01880</name>
</gene>
<name>M0LI77_NATLA</name>
<dbReference type="PANTHER" id="PTHR33639:SF2">
    <property type="entry name" value="DUF393 DOMAIN-CONTAINING PROTEIN"/>
    <property type="match status" value="1"/>
</dbReference>
<dbReference type="AlphaFoldDB" id="M0LI77"/>
<reference evidence="1 4" key="1">
    <citation type="journal article" date="2011" name="J. Bacteriol.">
        <title>Genome sequence of Halobiforma lacisalsi AJ5, an extremely halophilic archaeon which harbors a bop gene.</title>
        <authorList>
            <person name="Jiang X."/>
            <person name="Wang S."/>
            <person name="Cheng H."/>
            <person name="Huo Y."/>
            <person name="Zhang X."/>
            <person name="Zhu X."/>
            <person name="Han X."/>
            <person name="Ni P."/>
            <person name="Wu M."/>
        </authorList>
    </citation>
    <scope>NUCLEOTIDE SEQUENCE [LARGE SCALE GENOMIC DNA]</scope>
    <source>
        <strain evidence="1 4">AJ5</strain>
    </source>
</reference>
<dbReference type="eggNOG" id="arCOG10301">
    <property type="taxonomic scope" value="Archaea"/>
</dbReference>
<evidence type="ECO:0000313" key="3">
    <source>
        <dbReference type="Proteomes" id="UP000011555"/>
    </source>
</evidence>
<protein>
    <submittedName>
        <fullName evidence="1 2">Thiol-disulfide oxidoreductase</fullName>
    </submittedName>
</protein>
<dbReference type="GeneID" id="30919834"/>
<reference evidence="1" key="3">
    <citation type="submission" date="2017-01" db="EMBL/GenBank/DDBJ databases">
        <authorList>
            <person name="Mah S.A."/>
            <person name="Swanson W.J."/>
            <person name="Moy G.W."/>
            <person name="Vacquier V.D."/>
        </authorList>
    </citation>
    <scope>NUCLEOTIDE SEQUENCE</scope>
    <source>
        <strain evidence="1">AJ5</strain>
    </source>
</reference>
<dbReference type="InterPro" id="IPR007263">
    <property type="entry name" value="DCC1-like"/>
</dbReference>
<dbReference type="RefSeq" id="WP_007142203.1">
    <property type="nucleotide sequence ID" value="NZ_AOLZ01000042.1"/>
</dbReference>
<dbReference type="PATRIC" id="fig|358396.7.peg.2526"/>
<dbReference type="PANTHER" id="PTHR33639">
    <property type="entry name" value="THIOL-DISULFIDE OXIDOREDUCTASE DCC"/>
    <property type="match status" value="1"/>
</dbReference>
<organism evidence="2 3">
    <name type="scientific">Natronobacterium lacisalsi AJ5</name>
    <dbReference type="NCBI Taxonomy" id="358396"/>
    <lineage>
        <taxon>Archaea</taxon>
        <taxon>Methanobacteriati</taxon>
        <taxon>Methanobacteriota</taxon>
        <taxon>Stenosarchaea group</taxon>
        <taxon>Halobacteria</taxon>
        <taxon>Halobacteriales</taxon>
        <taxon>Natrialbaceae</taxon>
        <taxon>Natronobacterium</taxon>
    </lineage>
</organism>
<dbReference type="InterPro" id="IPR052927">
    <property type="entry name" value="DCC_oxidoreductase"/>
</dbReference>
<evidence type="ECO:0000313" key="1">
    <source>
        <dbReference type="EMBL" id="APW96594.1"/>
    </source>
</evidence>
<dbReference type="EMBL" id="CP019285">
    <property type="protein sequence ID" value="APW96594.1"/>
    <property type="molecule type" value="Genomic_DNA"/>
</dbReference>
<sequence>MSDSDGDPDPEPTLEDLPEDAPVVLFDGVCNLCNGFVQFLVPRDTEGVLYFASLQSDAATALLADHEPSADDLESVVLVEGDDCYVKSDAVIRVARHLGGIYTLAAVGRLVPRRLRDRLYDFVAANRYDWFGKKEQCMVPTGDVRERFLG</sequence>
<evidence type="ECO:0000313" key="4">
    <source>
        <dbReference type="Proteomes" id="UP000186547"/>
    </source>
</evidence>
<dbReference type="Pfam" id="PF04134">
    <property type="entry name" value="DCC1-like"/>
    <property type="match status" value="1"/>
</dbReference>